<protein>
    <recommendedName>
        <fullName evidence="16">DNA polymerase IV</fullName>
        <shortName evidence="16">Pol IV</shortName>
        <ecNumber evidence="16">2.7.7.7</ecNumber>
    </recommendedName>
</protein>
<evidence type="ECO:0000256" key="4">
    <source>
        <dbReference type="ARBA" id="ARBA00022490"/>
    </source>
</evidence>
<comment type="subunit">
    <text evidence="16">Monomer.</text>
</comment>
<proteinExistence type="inferred from homology"/>
<dbReference type="Gene3D" id="3.30.70.270">
    <property type="match status" value="1"/>
</dbReference>
<dbReference type="EC" id="2.7.7.7" evidence="16"/>
<dbReference type="Proteomes" id="UP001232536">
    <property type="component" value="Unassembled WGS sequence"/>
</dbReference>
<dbReference type="PANTHER" id="PTHR11076:SF33">
    <property type="entry name" value="DNA POLYMERASE KAPPA"/>
    <property type="match status" value="1"/>
</dbReference>
<keyword evidence="7 16" id="KW-0235">DNA replication</keyword>
<name>A0ABT9D946_9CELL</name>
<dbReference type="EMBL" id="JAUQYP010000001">
    <property type="protein sequence ID" value="MDO8107415.1"/>
    <property type="molecule type" value="Genomic_DNA"/>
</dbReference>
<evidence type="ECO:0000256" key="6">
    <source>
        <dbReference type="ARBA" id="ARBA00022695"/>
    </source>
</evidence>
<keyword evidence="13 16" id="KW-0234">DNA repair</keyword>
<keyword evidence="10 16" id="KW-0460">Magnesium</keyword>
<comment type="caution">
    <text evidence="19">The sequence shown here is derived from an EMBL/GenBank/DDBJ whole genome shotgun (WGS) entry which is preliminary data.</text>
</comment>
<dbReference type="RefSeq" id="WP_304601040.1">
    <property type="nucleotide sequence ID" value="NZ_JAUQYP010000001.1"/>
</dbReference>
<keyword evidence="6 16" id="KW-0548">Nucleotidyltransferase</keyword>
<feature type="region of interest" description="Disordered" evidence="17">
    <location>
        <begin position="389"/>
        <end position="419"/>
    </location>
</feature>
<evidence type="ECO:0000313" key="20">
    <source>
        <dbReference type="Proteomes" id="UP001232536"/>
    </source>
</evidence>
<dbReference type="NCBIfam" id="NF002677">
    <property type="entry name" value="PRK02406.1"/>
    <property type="match status" value="1"/>
</dbReference>
<dbReference type="InterPro" id="IPR050116">
    <property type="entry name" value="DNA_polymerase-Y"/>
</dbReference>
<evidence type="ECO:0000256" key="10">
    <source>
        <dbReference type="ARBA" id="ARBA00022842"/>
    </source>
</evidence>
<dbReference type="SUPFAM" id="SSF100879">
    <property type="entry name" value="Lesion bypass DNA polymerase (Y-family), little finger domain"/>
    <property type="match status" value="1"/>
</dbReference>
<evidence type="ECO:0000256" key="15">
    <source>
        <dbReference type="ARBA" id="ARBA00049244"/>
    </source>
</evidence>
<evidence type="ECO:0000256" key="11">
    <source>
        <dbReference type="ARBA" id="ARBA00022932"/>
    </source>
</evidence>
<evidence type="ECO:0000256" key="3">
    <source>
        <dbReference type="ARBA" id="ARBA00022457"/>
    </source>
</evidence>
<dbReference type="CDD" id="cd03586">
    <property type="entry name" value="PolY_Pol_IV_kappa"/>
    <property type="match status" value="1"/>
</dbReference>
<keyword evidence="11 16" id="KW-0239">DNA-directed DNA polymerase</keyword>
<evidence type="ECO:0000313" key="19">
    <source>
        <dbReference type="EMBL" id="MDO8107415.1"/>
    </source>
</evidence>
<comment type="cofactor">
    <cofactor evidence="16">
        <name>Mg(2+)</name>
        <dbReference type="ChEBI" id="CHEBI:18420"/>
    </cofactor>
    <text evidence="16">Binds 2 magnesium ions per subunit.</text>
</comment>
<keyword evidence="12 16" id="KW-0238">DNA-binding</keyword>
<evidence type="ECO:0000256" key="13">
    <source>
        <dbReference type="ARBA" id="ARBA00023204"/>
    </source>
</evidence>
<feature type="domain" description="UmuC" evidence="18">
    <location>
        <begin position="23"/>
        <end position="202"/>
    </location>
</feature>
<sequence>MSRWQVPASVRRGWGDDDDGCSILHVDMDAFFASVELLRRPELRGLPVVVGGDGRSVVLAATYEARAFGVHSAMPMAAARRLCPHAVVIPPQRAAYSAASRQVMAVLAEVTPILEQVSVDEAYLDVSGARRRLGRPAEIGAQIRARIRSELGLACSVGVATSKAVAKLASGMAKPDGLLVVPRAATVEMLHALPVEALSGVGEATRDRLARWGIVSVADVAATDLALLQRILGSAGGRHLHDLAWGRDPRPVVPSRPEHSVGAETTFEADSTDLGWVERRVLELADRTARQLRERSTLARTVSLKVRTADWQTLTRSRTLTAPTDVAQEIFGAARALLAGVDLSGRAVRLVGVRAEGLVPAGNRQPTLEEAAGGADRAAAERAMDQVRRRFGDDALTPGTSIGERDASSTTGPRVADLS</sequence>
<dbReference type="InterPro" id="IPR036775">
    <property type="entry name" value="DNA_pol_Y-fam_lit_finger_sf"/>
</dbReference>
<evidence type="ECO:0000256" key="12">
    <source>
        <dbReference type="ARBA" id="ARBA00023125"/>
    </source>
</evidence>
<organism evidence="19 20">
    <name type="scientific">Actinotalea lenta</name>
    <dbReference type="NCBI Taxonomy" id="3064654"/>
    <lineage>
        <taxon>Bacteria</taxon>
        <taxon>Bacillati</taxon>
        <taxon>Actinomycetota</taxon>
        <taxon>Actinomycetes</taxon>
        <taxon>Micrococcales</taxon>
        <taxon>Cellulomonadaceae</taxon>
        <taxon>Actinotalea</taxon>
    </lineage>
</organism>
<dbReference type="Gene3D" id="3.30.1490.100">
    <property type="entry name" value="DNA polymerase, Y-family, little finger domain"/>
    <property type="match status" value="1"/>
</dbReference>
<reference evidence="19 20" key="1">
    <citation type="submission" date="2023-07" db="EMBL/GenBank/DDBJ databases">
        <title>Description of novel actinomycetes strains, isolated from tidal flat sediment.</title>
        <authorList>
            <person name="Lu C."/>
        </authorList>
    </citation>
    <scope>NUCLEOTIDE SEQUENCE [LARGE SCALE GENOMIC DNA]</scope>
    <source>
        <strain evidence="19 20">SYSU T00b441</strain>
    </source>
</reference>
<dbReference type="InterPro" id="IPR001126">
    <property type="entry name" value="UmuC"/>
</dbReference>
<dbReference type="InterPro" id="IPR022880">
    <property type="entry name" value="DNApol_IV"/>
</dbReference>
<evidence type="ECO:0000256" key="5">
    <source>
        <dbReference type="ARBA" id="ARBA00022679"/>
    </source>
</evidence>
<dbReference type="GO" id="GO:0003887">
    <property type="term" value="F:DNA-directed DNA polymerase activity"/>
    <property type="evidence" value="ECO:0007669"/>
    <property type="project" value="UniProtKB-EC"/>
</dbReference>
<dbReference type="Gene3D" id="1.10.150.20">
    <property type="entry name" value="5' to 3' exonuclease, C-terminal subdomain"/>
    <property type="match status" value="1"/>
</dbReference>
<feature type="active site" evidence="16">
    <location>
        <position position="121"/>
    </location>
</feature>
<evidence type="ECO:0000256" key="9">
    <source>
        <dbReference type="ARBA" id="ARBA00022763"/>
    </source>
</evidence>
<keyword evidence="3 16" id="KW-0515">Mutator protein</keyword>
<comment type="catalytic activity">
    <reaction evidence="15 16">
        <text>DNA(n) + a 2'-deoxyribonucleoside 5'-triphosphate = DNA(n+1) + diphosphate</text>
        <dbReference type="Rhea" id="RHEA:22508"/>
        <dbReference type="Rhea" id="RHEA-COMP:17339"/>
        <dbReference type="Rhea" id="RHEA-COMP:17340"/>
        <dbReference type="ChEBI" id="CHEBI:33019"/>
        <dbReference type="ChEBI" id="CHEBI:61560"/>
        <dbReference type="ChEBI" id="CHEBI:173112"/>
        <dbReference type="EC" id="2.7.7.7"/>
    </reaction>
</comment>
<evidence type="ECO:0000256" key="7">
    <source>
        <dbReference type="ARBA" id="ARBA00022705"/>
    </source>
</evidence>
<evidence type="ECO:0000256" key="16">
    <source>
        <dbReference type="HAMAP-Rule" id="MF_01113"/>
    </source>
</evidence>
<comment type="subcellular location">
    <subcellularLocation>
        <location evidence="1 16">Cytoplasm</location>
    </subcellularLocation>
</comment>
<keyword evidence="8 16" id="KW-0479">Metal-binding</keyword>
<comment type="function">
    <text evidence="14 16">Poorly processive, error-prone DNA polymerase involved in untargeted mutagenesis. Copies undamaged DNA at stalled replication forks, which arise in vivo from mismatched or misaligned primer ends. These misaligned primers can be extended by PolIV. Exhibits no 3'-5' exonuclease (proofreading) activity. May be involved in translesional synthesis, in conjunction with the beta clamp from PolIII.</text>
</comment>
<keyword evidence="9 16" id="KW-0227">DNA damage</keyword>
<dbReference type="InterPro" id="IPR053848">
    <property type="entry name" value="IMS_HHH_1"/>
</dbReference>
<comment type="similarity">
    <text evidence="2 16">Belongs to the DNA polymerase type-Y family.</text>
</comment>
<dbReference type="Pfam" id="PF00817">
    <property type="entry name" value="IMS"/>
    <property type="match status" value="1"/>
</dbReference>
<dbReference type="NCBIfam" id="NF003015">
    <property type="entry name" value="PRK03858.1"/>
    <property type="match status" value="1"/>
</dbReference>
<evidence type="ECO:0000256" key="14">
    <source>
        <dbReference type="ARBA" id="ARBA00025589"/>
    </source>
</evidence>
<keyword evidence="4 16" id="KW-0963">Cytoplasm</keyword>
<evidence type="ECO:0000256" key="1">
    <source>
        <dbReference type="ARBA" id="ARBA00004496"/>
    </source>
</evidence>
<dbReference type="InterPro" id="IPR043128">
    <property type="entry name" value="Rev_trsase/Diguanyl_cyclase"/>
</dbReference>
<feature type="site" description="Substrate discrimination" evidence="16">
    <location>
        <position position="32"/>
    </location>
</feature>
<evidence type="ECO:0000256" key="2">
    <source>
        <dbReference type="ARBA" id="ARBA00010945"/>
    </source>
</evidence>
<feature type="binding site" evidence="16">
    <location>
        <position position="120"/>
    </location>
    <ligand>
        <name>Mg(2+)</name>
        <dbReference type="ChEBI" id="CHEBI:18420"/>
    </ligand>
</feature>
<evidence type="ECO:0000256" key="17">
    <source>
        <dbReference type="SAM" id="MobiDB-lite"/>
    </source>
</evidence>
<keyword evidence="20" id="KW-1185">Reference proteome</keyword>
<gene>
    <name evidence="16 19" type="primary">dinB</name>
    <name evidence="19" type="ORF">Q6348_09425</name>
</gene>
<keyword evidence="5 16" id="KW-0808">Transferase</keyword>
<dbReference type="PROSITE" id="PS50173">
    <property type="entry name" value="UMUC"/>
    <property type="match status" value="1"/>
</dbReference>
<dbReference type="InterPro" id="IPR017961">
    <property type="entry name" value="DNA_pol_Y-fam_little_finger"/>
</dbReference>
<feature type="binding site" evidence="16">
    <location>
        <position position="27"/>
    </location>
    <ligand>
        <name>Mg(2+)</name>
        <dbReference type="ChEBI" id="CHEBI:18420"/>
    </ligand>
</feature>
<accession>A0ABT9D946</accession>
<evidence type="ECO:0000256" key="8">
    <source>
        <dbReference type="ARBA" id="ARBA00022723"/>
    </source>
</evidence>
<evidence type="ECO:0000259" key="18">
    <source>
        <dbReference type="PROSITE" id="PS50173"/>
    </source>
</evidence>
<dbReference type="Gene3D" id="3.40.1170.60">
    <property type="match status" value="1"/>
</dbReference>
<dbReference type="SUPFAM" id="SSF56672">
    <property type="entry name" value="DNA/RNA polymerases"/>
    <property type="match status" value="1"/>
</dbReference>
<dbReference type="Pfam" id="PF11799">
    <property type="entry name" value="IMS_C"/>
    <property type="match status" value="1"/>
</dbReference>
<dbReference type="PANTHER" id="PTHR11076">
    <property type="entry name" value="DNA REPAIR POLYMERASE UMUC / TRANSFERASE FAMILY MEMBER"/>
    <property type="match status" value="1"/>
</dbReference>
<dbReference type="InterPro" id="IPR043502">
    <property type="entry name" value="DNA/RNA_pol_sf"/>
</dbReference>
<dbReference type="HAMAP" id="MF_01113">
    <property type="entry name" value="DNApol_IV"/>
    <property type="match status" value="1"/>
</dbReference>
<dbReference type="Pfam" id="PF21999">
    <property type="entry name" value="IMS_HHH_1"/>
    <property type="match status" value="1"/>
</dbReference>